<dbReference type="GO" id="GO:0006950">
    <property type="term" value="P:response to stress"/>
    <property type="evidence" value="ECO:0007669"/>
    <property type="project" value="TreeGrafter"/>
</dbReference>
<keyword evidence="1" id="KW-0805">Transcription regulation</keyword>
<reference evidence="6 7" key="1">
    <citation type="submission" date="2018-11" db="EMBL/GenBank/DDBJ databases">
        <title>Draft genome of Simplicispira Flexivirga sp. BO-16.</title>
        <authorList>
            <person name="Im W.T."/>
        </authorList>
    </citation>
    <scope>NUCLEOTIDE SEQUENCE [LARGE SCALE GENOMIC DNA]</scope>
    <source>
        <strain evidence="6 7">BO-16</strain>
    </source>
</reference>
<evidence type="ECO:0000313" key="6">
    <source>
        <dbReference type="EMBL" id="RNI25406.1"/>
    </source>
</evidence>
<dbReference type="InterPro" id="IPR000835">
    <property type="entry name" value="HTH_MarR-typ"/>
</dbReference>
<dbReference type="Pfam" id="PF01047">
    <property type="entry name" value="MarR"/>
    <property type="match status" value="1"/>
</dbReference>
<evidence type="ECO:0000256" key="1">
    <source>
        <dbReference type="ARBA" id="ARBA00023015"/>
    </source>
</evidence>
<organism evidence="6 7">
    <name type="scientific">Flexivirga caeni</name>
    <dbReference type="NCBI Taxonomy" id="2294115"/>
    <lineage>
        <taxon>Bacteria</taxon>
        <taxon>Bacillati</taxon>
        <taxon>Actinomycetota</taxon>
        <taxon>Actinomycetes</taxon>
        <taxon>Micrococcales</taxon>
        <taxon>Dermacoccaceae</taxon>
        <taxon>Flexivirga</taxon>
    </lineage>
</organism>
<dbReference type="InterPro" id="IPR036390">
    <property type="entry name" value="WH_DNA-bd_sf"/>
</dbReference>
<protein>
    <submittedName>
        <fullName evidence="6">MarR family transcriptional regulator</fullName>
    </submittedName>
</protein>
<sequence>MSVDHAIASELSVELIHLVKKIEARRLHAKRQADVEASSYPVLFDLHRGPARVSALAEHVHSDVSTVSRQVTSLVTQGLVAKVSDPDDGRAQRVALTSDGDALIARLQDLRVAWIQGLLSDWTNDEAITFANQLHRLSTALGGELDRSRGQSVDLDYPTAPTTRKDAS</sequence>
<dbReference type="InterPro" id="IPR036388">
    <property type="entry name" value="WH-like_DNA-bd_sf"/>
</dbReference>
<dbReference type="GO" id="GO:0003677">
    <property type="term" value="F:DNA binding"/>
    <property type="evidence" value="ECO:0007669"/>
    <property type="project" value="UniProtKB-KW"/>
</dbReference>
<evidence type="ECO:0000313" key="7">
    <source>
        <dbReference type="Proteomes" id="UP000271678"/>
    </source>
</evidence>
<dbReference type="CDD" id="cd00090">
    <property type="entry name" value="HTH_ARSR"/>
    <property type="match status" value="1"/>
</dbReference>
<dbReference type="GO" id="GO:0003700">
    <property type="term" value="F:DNA-binding transcription factor activity"/>
    <property type="evidence" value="ECO:0007669"/>
    <property type="project" value="InterPro"/>
</dbReference>
<keyword evidence="3" id="KW-0804">Transcription</keyword>
<dbReference type="RefSeq" id="WP_123269615.1">
    <property type="nucleotide sequence ID" value="NZ_RJJQ01000001.1"/>
</dbReference>
<dbReference type="EMBL" id="RJJQ01000001">
    <property type="protein sequence ID" value="RNI25406.1"/>
    <property type="molecule type" value="Genomic_DNA"/>
</dbReference>
<dbReference type="InterPro" id="IPR039422">
    <property type="entry name" value="MarR/SlyA-like"/>
</dbReference>
<evidence type="ECO:0000256" key="4">
    <source>
        <dbReference type="SAM" id="MobiDB-lite"/>
    </source>
</evidence>
<keyword evidence="7" id="KW-1185">Reference proteome</keyword>
<dbReference type="InterPro" id="IPR023187">
    <property type="entry name" value="Tscrpt_reg_MarR-type_CS"/>
</dbReference>
<dbReference type="PANTHER" id="PTHR33164:SF57">
    <property type="entry name" value="MARR-FAMILY TRANSCRIPTIONAL REGULATOR"/>
    <property type="match status" value="1"/>
</dbReference>
<proteinExistence type="predicted"/>
<dbReference type="InterPro" id="IPR011991">
    <property type="entry name" value="ArsR-like_HTH"/>
</dbReference>
<comment type="caution">
    <text evidence="6">The sequence shown here is derived from an EMBL/GenBank/DDBJ whole genome shotgun (WGS) entry which is preliminary data.</text>
</comment>
<dbReference type="AlphaFoldDB" id="A0A3M9MIS2"/>
<dbReference type="SMART" id="SM00347">
    <property type="entry name" value="HTH_MARR"/>
    <property type="match status" value="1"/>
</dbReference>
<evidence type="ECO:0000259" key="5">
    <source>
        <dbReference type="PROSITE" id="PS50995"/>
    </source>
</evidence>
<dbReference type="Proteomes" id="UP000271678">
    <property type="component" value="Unassembled WGS sequence"/>
</dbReference>
<dbReference type="PROSITE" id="PS01117">
    <property type="entry name" value="HTH_MARR_1"/>
    <property type="match status" value="1"/>
</dbReference>
<keyword evidence="2" id="KW-0238">DNA-binding</keyword>
<dbReference type="SUPFAM" id="SSF46785">
    <property type="entry name" value="Winged helix' DNA-binding domain"/>
    <property type="match status" value="1"/>
</dbReference>
<dbReference type="Gene3D" id="1.10.10.10">
    <property type="entry name" value="Winged helix-like DNA-binding domain superfamily/Winged helix DNA-binding domain"/>
    <property type="match status" value="1"/>
</dbReference>
<evidence type="ECO:0000256" key="3">
    <source>
        <dbReference type="ARBA" id="ARBA00023163"/>
    </source>
</evidence>
<dbReference type="OrthoDB" id="5148120at2"/>
<gene>
    <name evidence="6" type="ORF">EFY87_01925</name>
</gene>
<feature type="domain" description="HTH marR-type" evidence="5">
    <location>
        <begin position="8"/>
        <end position="139"/>
    </location>
</feature>
<feature type="region of interest" description="Disordered" evidence="4">
    <location>
        <begin position="148"/>
        <end position="168"/>
    </location>
</feature>
<evidence type="ECO:0000256" key="2">
    <source>
        <dbReference type="ARBA" id="ARBA00023125"/>
    </source>
</evidence>
<accession>A0A3M9MIS2</accession>
<name>A0A3M9MIS2_9MICO</name>
<dbReference type="PROSITE" id="PS50995">
    <property type="entry name" value="HTH_MARR_2"/>
    <property type="match status" value="1"/>
</dbReference>
<dbReference type="PRINTS" id="PR00598">
    <property type="entry name" value="HTHMARR"/>
</dbReference>
<dbReference type="PANTHER" id="PTHR33164">
    <property type="entry name" value="TRANSCRIPTIONAL REGULATOR, MARR FAMILY"/>
    <property type="match status" value="1"/>
</dbReference>